<evidence type="ECO:0000259" key="17">
    <source>
        <dbReference type="PROSITE" id="PS51217"/>
    </source>
</evidence>
<dbReference type="PROSITE" id="PS51198">
    <property type="entry name" value="UVRD_HELICASE_ATP_BIND"/>
    <property type="match status" value="1"/>
</dbReference>
<dbReference type="InterPro" id="IPR027417">
    <property type="entry name" value="P-loop_NTPase"/>
</dbReference>
<accession>A0A3Q9I7M3</accession>
<dbReference type="FunFam" id="3.40.50.300:FF:001236">
    <property type="entry name" value="ATP-dependent helicase/nuclease subunit A"/>
    <property type="match status" value="1"/>
</dbReference>
<dbReference type="Gene3D" id="3.90.320.10">
    <property type="match status" value="1"/>
</dbReference>
<evidence type="ECO:0000256" key="14">
    <source>
        <dbReference type="PROSITE-ProRule" id="PRU00560"/>
    </source>
</evidence>
<dbReference type="EMBL" id="CP034346">
    <property type="protein sequence ID" value="AZS14448.1"/>
    <property type="molecule type" value="Genomic_DNA"/>
</dbReference>
<dbReference type="InterPro" id="IPR014017">
    <property type="entry name" value="DNA_helicase_UvrD-like_C"/>
</dbReference>
<dbReference type="InterPro" id="IPR011335">
    <property type="entry name" value="Restrct_endonuc-II-like"/>
</dbReference>
<dbReference type="GO" id="GO:0016887">
    <property type="term" value="F:ATP hydrolysis activity"/>
    <property type="evidence" value="ECO:0007669"/>
    <property type="project" value="RHEA"/>
</dbReference>
<dbReference type="InterPro" id="IPR000212">
    <property type="entry name" value="DNA_helicase_UvrD/REP"/>
</dbReference>
<keyword evidence="2 13" id="KW-0547">Nucleotide-binding</keyword>
<evidence type="ECO:0000313" key="19">
    <source>
        <dbReference type="Proteomes" id="UP000270678"/>
    </source>
</evidence>
<dbReference type="GO" id="GO:0003690">
    <property type="term" value="F:double-stranded DNA binding"/>
    <property type="evidence" value="ECO:0007669"/>
    <property type="project" value="UniProtKB-UniRule"/>
</dbReference>
<comment type="catalytic activity">
    <reaction evidence="11 13">
        <text>Couples ATP hydrolysis with the unwinding of duplex DNA by translocating in the 3'-5' direction.</text>
        <dbReference type="EC" id="5.6.2.4"/>
    </reaction>
</comment>
<dbReference type="SUPFAM" id="SSF52980">
    <property type="entry name" value="Restriction endonuclease-like"/>
    <property type="match status" value="1"/>
</dbReference>
<dbReference type="GO" id="GO:0005829">
    <property type="term" value="C:cytosol"/>
    <property type="evidence" value="ECO:0007669"/>
    <property type="project" value="TreeGrafter"/>
</dbReference>
<evidence type="ECO:0000256" key="12">
    <source>
        <dbReference type="ARBA" id="ARBA00048988"/>
    </source>
</evidence>
<dbReference type="InterPro" id="IPR038726">
    <property type="entry name" value="PDDEXK_AddAB-type"/>
</dbReference>
<dbReference type="Proteomes" id="UP000270678">
    <property type="component" value="Chromosome"/>
</dbReference>
<comment type="cofactor">
    <cofactor evidence="13">
        <name>Mg(2+)</name>
        <dbReference type="ChEBI" id="CHEBI:18420"/>
    </cofactor>
</comment>
<dbReference type="InterPro" id="IPR011604">
    <property type="entry name" value="PDDEXK-like_dom_sf"/>
</dbReference>
<dbReference type="GO" id="GO:0033202">
    <property type="term" value="C:DNA helicase complex"/>
    <property type="evidence" value="ECO:0007669"/>
    <property type="project" value="TreeGrafter"/>
</dbReference>
<evidence type="ECO:0000256" key="8">
    <source>
        <dbReference type="ARBA" id="ARBA00023125"/>
    </source>
</evidence>
<evidence type="ECO:0000256" key="13">
    <source>
        <dbReference type="HAMAP-Rule" id="MF_01451"/>
    </source>
</evidence>
<dbReference type="GO" id="GO:0000724">
    <property type="term" value="P:double-strand break repair via homologous recombination"/>
    <property type="evidence" value="ECO:0007669"/>
    <property type="project" value="UniProtKB-UniRule"/>
</dbReference>
<keyword evidence="6 13" id="KW-0269">Exonuclease</keyword>
<dbReference type="InterPro" id="IPR014016">
    <property type="entry name" value="UvrD-like_ATP-bd"/>
</dbReference>
<feature type="region of interest" description="Disordered" evidence="15">
    <location>
        <begin position="541"/>
        <end position="564"/>
    </location>
</feature>
<dbReference type="CDD" id="cd17932">
    <property type="entry name" value="DEXQc_UvrD"/>
    <property type="match status" value="1"/>
</dbReference>
<reference evidence="19" key="1">
    <citation type="submission" date="2018-12" db="EMBL/GenBank/DDBJ databases">
        <title>Complete genome sequence of Paenibacillus sp. MBLB1234.</title>
        <authorList>
            <person name="Nam Y.-D."/>
            <person name="Kang J."/>
            <person name="Chung W.-H."/>
            <person name="Park Y.S."/>
        </authorList>
    </citation>
    <scope>NUCLEOTIDE SEQUENCE [LARGE SCALE GENOMIC DNA]</scope>
    <source>
        <strain evidence="19">MBLB1234</strain>
    </source>
</reference>
<dbReference type="GO" id="GO:0043138">
    <property type="term" value="F:3'-5' DNA helicase activity"/>
    <property type="evidence" value="ECO:0007669"/>
    <property type="project" value="UniProtKB-UniRule"/>
</dbReference>
<comment type="subunit">
    <text evidence="13">Heterodimer of AddA and AddB/RexB.</text>
</comment>
<evidence type="ECO:0000256" key="1">
    <source>
        <dbReference type="ARBA" id="ARBA00022722"/>
    </source>
</evidence>
<organism evidence="18 19">
    <name type="scientific">Paenibacillus lutimineralis</name>
    <dbReference type="NCBI Taxonomy" id="2707005"/>
    <lineage>
        <taxon>Bacteria</taxon>
        <taxon>Bacillati</taxon>
        <taxon>Bacillota</taxon>
        <taxon>Bacilli</taxon>
        <taxon>Bacillales</taxon>
        <taxon>Paenibacillaceae</taxon>
        <taxon>Paenibacillus</taxon>
    </lineage>
</organism>
<dbReference type="Gene3D" id="1.10.274.50">
    <property type="match status" value="1"/>
</dbReference>
<dbReference type="PROSITE" id="PS51217">
    <property type="entry name" value="UVRD_HELICASE_CTER"/>
    <property type="match status" value="1"/>
</dbReference>
<protein>
    <recommendedName>
        <fullName evidence="13">ATP-dependent helicase/nuclease subunit A</fullName>
        <ecNumber evidence="13">3.1.-.-</ecNumber>
        <ecNumber evidence="13">5.6.2.4</ecNumber>
    </recommendedName>
    <alternativeName>
        <fullName evidence="13">ATP-dependent helicase/nuclease AddA</fullName>
    </alternativeName>
    <alternativeName>
        <fullName evidence="13">DNA 3'-5' helicase AddA</fullName>
    </alternativeName>
</protein>
<gene>
    <name evidence="13 18" type="primary">addA</name>
    <name evidence="18" type="ORF">EI981_08280</name>
</gene>
<name>A0A3Q9I7M3_9BACL</name>
<keyword evidence="1 13" id="KW-0540">Nuclease</keyword>
<evidence type="ECO:0000256" key="9">
    <source>
        <dbReference type="ARBA" id="ARBA00023204"/>
    </source>
</evidence>
<dbReference type="Pfam" id="PF13361">
    <property type="entry name" value="UvrD_C"/>
    <property type="match status" value="1"/>
</dbReference>
<dbReference type="PANTHER" id="PTHR11070">
    <property type="entry name" value="UVRD / RECB / PCRA DNA HELICASE FAMILY MEMBER"/>
    <property type="match status" value="1"/>
</dbReference>
<dbReference type="Pfam" id="PF12705">
    <property type="entry name" value="PDDEXK_1"/>
    <property type="match status" value="1"/>
</dbReference>
<keyword evidence="5 13" id="KW-0347">Helicase</keyword>
<keyword evidence="7 13" id="KW-0067">ATP-binding</keyword>
<evidence type="ECO:0000256" key="7">
    <source>
        <dbReference type="ARBA" id="ARBA00022840"/>
    </source>
</evidence>
<dbReference type="GO" id="GO:0008408">
    <property type="term" value="F:3'-5' exonuclease activity"/>
    <property type="evidence" value="ECO:0007669"/>
    <property type="project" value="UniProtKB-UniRule"/>
</dbReference>
<keyword evidence="3 13" id="KW-0227">DNA damage</keyword>
<dbReference type="EC" id="3.1.-.-" evidence="13"/>
<evidence type="ECO:0000259" key="16">
    <source>
        <dbReference type="PROSITE" id="PS51198"/>
    </source>
</evidence>
<dbReference type="GO" id="GO:0005524">
    <property type="term" value="F:ATP binding"/>
    <property type="evidence" value="ECO:0007669"/>
    <property type="project" value="UniProtKB-UniRule"/>
</dbReference>
<feature type="domain" description="UvrD-like helicase ATP-binding" evidence="16">
    <location>
        <begin position="9"/>
        <end position="484"/>
    </location>
</feature>
<dbReference type="EC" id="5.6.2.4" evidence="13"/>
<evidence type="ECO:0000256" key="4">
    <source>
        <dbReference type="ARBA" id="ARBA00022801"/>
    </source>
</evidence>
<feature type="binding site" evidence="14">
    <location>
        <begin position="30"/>
        <end position="37"/>
    </location>
    <ligand>
        <name>ATP</name>
        <dbReference type="ChEBI" id="CHEBI:30616"/>
    </ligand>
</feature>
<evidence type="ECO:0000256" key="5">
    <source>
        <dbReference type="ARBA" id="ARBA00022806"/>
    </source>
</evidence>
<dbReference type="SUPFAM" id="SSF52540">
    <property type="entry name" value="P-loop containing nucleoside triphosphate hydrolases"/>
    <property type="match status" value="1"/>
</dbReference>
<dbReference type="NCBIfam" id="TIGR02785">
    <property type="entry name" value="addA_Gpos"/>
    <property type="match status" value="1"/>
</dbReference>
<evidence type="ECO:0000256" key="10">
    <source>
        <dbReference type="ARBA" id="ARBA00023235"/>
    </source>
</evidence>
<dbReference type="RefSeq" id="WP_126997133.1">
    <property type="nucleotide sequence ID" value="NZ_CP034346.1"/>
</dbReference>
<dbReference type="PANTHER" id="PTHR11070:SF48">
    <property type="entry name" value="ATP-DEPENDENT HELICASE_NUCLEASE SUBUNIT A"/>
    <property type="match status" value="1"/>
</dbReference>
<evidence type="ECO:0000256" key="6">
    <source>
        <dbReference type="ARBA" id="ARBA00022839"/>
    </source>
</evidence>
<dbReference type="KEGG" id="plut:EI981_08280"/>
<comment type="similarity">
    <text evidence="13">Belongs to the helicase family. AddA subfamily.</text>
</comment>
<dbReference type="HAMAP" id="MF_01451">
    <property type="entry name" value="AddA"/>
    <property type="match status" value="1"/>
</dbReference>
<feature type="domain" description="UvrD-like helicase C-terminal" evidence="17">
    <location>
        <begin position="533"/>
        <end position="883"/>
    </location>
</feature>
<proteinExistence type="inferred from homology"/>
<keyword evidence="10 13" id="KW-0413">Isomerase</keyword>
<comment type="function">
    <text evidence="13">The heterodimer acts as both an ATP-dependent DNA helicase and an ATP-dependent, dual-direction single-stranded exonuclease. Recognizes the chi site generating a DNA molecule suitable for the initiation of homologous recombination. The AddA nuclease domain is required for chi fragment generation; this subunit has the helicase and 3' -&gt; 5' nuclease activities.</text>
</comment>
<evidence type="ECO:0000256" key="2">
    <source>
        <dbReference type="ARBA" id="ARBA00022741"/>
    </source>
</evidence>
<evidence type="ECO:0000256" key="11">
    <source>
        <dbReference type="ARBA" id="ARBA00034617"/>
    </source>
</evidence>
<comment type="catalytic activity">
    <reaction evidence="12 13">
        <text>ATP + H2O = ADP + phosphate + H(+)</text>
        <dbReference type="Rhea" id="RHEA:13065"/>
        <dbReference type="ChEBI" id="CHEBI:15377"/>
        <dbReference type="ChEBI" id="CHEBI:15378"/>
        <dbReference type="ChEBI" id="CHEBI:30616"/>
        <dbReference type="ChEBI" id="CHEBI:43474"/>
        <dbReference type="ChEBI" id="CHEBI:456216"/>
        <dbReference type="EC" id="5.6.2.4"/>
    </reaction>
</comment>
<dbReference type="Pfam" id="PF00580">
    <property type="entry name" value="UvrD-helicase"/>
    <property type="match status" value="1"/>
</dbReference>
<evidence type="ECO:0000256" key="3">
    <source>
        <dbReference type="ARBA" id="ARBA00022763"/>
    </source>
</evidence>
<evidence type="ECO:0000313" key="18">
    <source>
        <dbReference type="EMBL" id="AZS14448.1"/>
    </source>
</evidence>
<keyword evidence="9 13" id="KW-0234">DNA repair</keyword>
<keyword evidence="4 13" id="KW-0378">Hydrolase</keyword>
<dbReference type="InterPro" id="IPR014152">
    <property type="entry name" value="AddA"/>
</dbReference>
<keyword evidence="19" id="KW-1185">Reference proteome</keyword>
<dbReference type="Gene3D" id="3.40.50.300">
    <property type="entry name" value="P-loop containing nucleotide triphosphate hydrolases"/>
    <property type="match status" value="4"/>
</dbReference>
<keyword evidence="8 13" id="KW-0238">DNA-binding</keyword>
<dbReference type="OrthoDB" id="9810135at2"/>
<evidence type="ECO:0000256" key="15">
    <source>
        <dbReference type="SAM" id="MobiDB-lite"/>
    </source>
</evidence>
<sequence length="1392" mass="155431">MNIPKPQGSFWSDDQWRAITLTGGDILVAAAAGSGKTAVLVERIIRKLSSREHPLDVDRLLVATFTKAAASEMRGRIREALEKELAQDPGNEHLTRQLAMLGRASITTLHSFCMEVIQRYYTMIPLDPGFRIASESETALLRQEVLEQLFEDKYASAEDGNRFLSLVDWFGGERSDDAVFALVLKLYDFAQSHSWPEQWLREAADAFAAPDAAALEDSLWVQSIVRDTELALIGAADLLRQARTITEAPGGPQPYSITFEDDIQVIGGLLTAVQERPWAELYDVFQSASFGKLKPCKKDQTDPLLQERAKALREEAKKLVSELQTQLFGRTTEAYLAELHQSAPLMKELAELIAEFGARYRTDKTARGWLDFADLEHYCLQILRHPDSSPGDLQPSAAALEYQAQYDEVLLDEYQDTNTVQEDIISLIARTAPGNRFMVGDVKQSIYRFRLAEPGLFLQKYRSYGDEIGEQGLRIDLARNFRSRQEVVNAVNMLFRQMMNESAMEIEYDKRAELVYGEGFPEMGQDGDEYRPELLLIDRSKDSSASVTEADSADGADSGSGETEEAIELEAVQLEARAIAERIRKLLGEGGRSPLQIYDKQLRAMRSVGYRDMTILLRSTLSWAPVMIEELRREGIPAAAELSQGYFQASEVDTMLSLLQVIDNPLQDIPLAAVLRSPLYGFSEEELAEIRLAAERGHFYEAVLNAAQSEPGHFEEVELTENGSKNSWIIAEDEGTAEDLCLEENTRVVSAAKIGSANETHSTEYGSSARLAVRLQRFLSQLSEWRNRAREGELSNLIWGIFRDTGYLDWVGGLPGGSQRQSNLRSLYDRATQYESATSSRGLFRFLRYIQRLKDNGGDLGAAASTEGQEDAVSIMTIHKSKGLEFPVVFVAGLSRMFNRQDLNAPFLIHKEMGFGPKFIDNELRVSYPTLPNLAIRRRAQMELLAEEMRVLYVALTRPKEKLILVSSVKDLAKSAQNWGGVLEVQEERLPDYVLVRGRCYLDWIGPALIRHAAASELRRFGGLPETTSAALADGSAAWTIELVSAQEVAVPTAHIEAAAAGMGGAVEEFGLNVLTADEGARTDFGRDELDRLIESRLNWVYPHTAATRISAKTSVTEMKTWHQTEEESGANLFTTAEMKQEMSQNAEQVDFKLHLRRPRFMEQAKLTPTERGTAYHTVMQHLPFDKGRDEAVVAELLQSLIEKRIMTVEQAAEIDTARIAEFWNSPVGKLLDRADWVKRELPFSYGLSATEAYPTLAPLAELFAGPVTLSETSGNIVDKAPNSLVKDSVNSLDSEADRTPDPDRLNALPGLDGETVLIQGVVDCLFFADGKQYLLDYKSDKVLEHRGGVEALAEFYRFQLDLYAKAIKDITGVPVDEKWLYFIDSGDVIKL</sequence>